<dbReference type="InterPro" id="IPR002909">
    <property type="entry name" value="IPT_dom"/>
</dbReference>
<gene>
    <name evidence="2" type="ORF">ACFFUR_16770</name>
</gene>
<dbReference type="RefSeq" id="WP_290248992.1">
    <property type="nucleotide sequence ID" value="NZ_JAUFQT010000002.1"/>
</dbReference>
<feature type="domain" description="IPT/TIG" evidence="1">
    <location>
        <begin position="143"/>
        <end position="188"/>
    </location>
</feature>
<dbReference type="InterPro" id="IPR013783">
    <property type="entry name" value="Ig-like_fold"/>
</dbReference>
<keyword evidence="3" id="KW-1185">Reference proteome</keyword>
<dbReference type="SUPFAM" id="SSF81296">
    <property type="entry name" value="E set domains"/>
    <property type="match status" value="2"/>
</dbReference>
<dbReference type="PROSITE" id="PS51257">
    <property type="entry name" value="PROKAR_LIPOPROTEIN"/>
    <property type="match status" value="1"/>
</dbReference>
<dbReference type="Gene3D" id="2.60.40.10">
    <property type="entry name" value="Immunoglobulins"/>
    <property type="match status" value="2"/>
</dbReference>
<sequence>MKKNKLKYFTGLLALVLGIVLVTSCQPEYEPEIYTYPEFSITDFTPKAGLLGEPLTITGANFGDHVEAATISFNGVVVDEEDVVSYSDTEIVVNIPQEAVTGPIEIKIWTQNITTETFTVLPTPTIASIVSQGMEGEDVAAPGETVLITGENFYTDPGRVTIEFNGKPAEITSLESNSIEVIAPQGYTTGRVVASFDDYTLEGPFIAPTVETRIREVLFLTRSLTSHDIAVAEIINDYKDGNFFNVTILPKSVIEESDLGQLNKADVVIMGRNVPSNSYGGDTRAVWDNIERPVLSMNMYGLRNYPDRANWLNTTSISSGVDATLSAEILVDDPVFGDLSGTIDWWHGNYNIFPDDPSLAGNGILLAKSPAGSPLFIRWDANIEFYDGAGHSPKGIRTFFGCGSDGGGVIHYFEFSEPVKEVFFKELDRMARHD</sequence>
<evidence type="ECO:0000313" key="2">
    <source>
        <dbReference type="EMBL" id="MFB9213472.1"/>
    </source>
</evidence>
<dbReference type="CDD" id="cd00102">
    <property type="entry name" value="IPT"/>
    <property type="match status" value="1"/>
</dbReference>
<evidence type="ECO:0000259" key="1">
    <source>
        <dbReference type="Pfam" id="PF01833"/>
    </source>
</evidence>
<proteinExistence type="predicted"/>
<evidence type="ECO:0000313" key="3">
    <source>
        <dbReference type="Proteomes" id="UP001589654"/>
    </source>
</evidence>
<dbReference type="EMBL" id="JBHMEW010000068">
    <property type="protein sequence ID" value="MFB9213472.1"/>
    <property type="molecule type" value="Genomic_DNA"/>
</dbReference>
<comment type="caution">
    <text evidence="2">The sequence shown here is derived from an EMBL/GenBank/DDBJ whole genome shotgun (WGS) entry which is preliminary data.</text>
</comment>
<name>A0ABV5JAG1_9BACT</name>
<dbReference type="InterPro" id="IPR014756">
    <property type="entry name" value="Ig_E-set"/>
</dbReference>
<dbReference type="Pfam" id="PF01833">
    <property type="entry name" value="TIG"/>
    <property type="match status" value="2"/>
</dbReference>
<reference evidence="2 3" key="1">
    <citation type="submission" date="2024-09" db="EMBL/GenBank/DDBJ databases">
        <authorList>
            <person name="Sun Q."/>
            <person name="Mori K."/>
        </authorList>
    </citation>
    <scope>NUCLEOTIDE SEQUENCE [LARGE SCALE GENOMIC DNA]</scope>
    <source>
        <strain evidence="2 3">CECT 7682</strain>
    </source>
</reference>
<feature type="domain" description="IPT/TIG" evidence="1">
    <location>
        <begin position="40"/>
        <end position="113"/>
    </location>
</feature>
<accession>A0ABV5JAG1</accession>
<dbReference type="Proteomes" id="UP001589654">
    <property type="component" value="Unassembled WGS sequence"/>
</dbReference>
<organism evidence="2 3">
    <name type="scientific">Echinicola jeungdonensis</name>
    <dbReference type="NCBI Taxonomy" id="709343"/>
    <lineage>
        <taxon>Bacteria</taxon>
        <taxon>Pseudomonadati</taxon>
        <taxon>Bacteroidota</taxon>
        <taxon>Cytophagia</taxon>
        <taxon>Cytophagales</taxon>
        <taxon>Cyclobacteriaceae</taxon>
        <taxon>Echinicola</taxon>
    </lineage>
</organism>
<protein>
    <submittedName>
        <fullName evidence="2">IPT/TIG domain-containing protein</fullName>
    </submittedName>
</protein>